<dbReference type="Pfam" id="PF01491">
    <property type="entry name" value="Frataxin_Cyay"/>
    <property type="match status" value="1"/>
</dbReference>
<comment type="caution">
    <text evidence="5">The sequence shown here is derived from an EMBL/GenBank/DDBJ whole genome shotgun (WGS) entry which is preliminary data.</text>
</comment>
<dbReference type="RefSeq" id="WP_095548868.1">
    <property type="nucleotide sequence ID" value="NZ_NSJF01000001.1"/>
</dbReference>
<dbReference type="AlphaFoldDB" id="A0A2A2AE74"/>
<keyword evidence="2 4" id="KW-0479">Metal-binding</keyword>
<evidence type="ECO:0000256" key="1">
    <source>
        <dbReference type="ARBA" id="ARBA00008183"/>
    </source>
</evidence>
<dbReference type="SMART" id="SM01219">
    <property type="entry name" value="Frataxin_Cyay"/>
    <property type="match status" value="1"/>
</dbReference>
<dbReference type="SUPFAM" id="SSF55387">
    <property type="entry name" value="Frataxin/Nqo15-like"/>
    <property type="match status" value="1"/>
</dbReference>
<evidence type="ECO:0000256" key="2">
    <source>
        <dbReference type="ARBA" id="ARBA00022723"/>
    </source>
</evidence>
<organism evidence="5 6">
    <name type="scientific">Vandammella animalimorsus</name>
    <dbReference type="NCBI Taxonomy" id="2029117"/>
    <lineage>
        <taxon>Bacteria</taxon>
        <taxon>Pseudomonadati</taxon>
        <taxon>Pseudomonadota</taxon>
        <taxon>Betaproteobacteria</taxon>
        <taxon>Burkholderiales</taxon>
        <taxon>Comamonadaceae</taxon>
        <taxon>Vandammella</taxon>
    </lineage>
</organism>
<dbReference type="GO" id="GO:0016226">
    <property type="term" value="P:iron-sulfur cluster assembly"/>
    <property type="evidence" value="ECO:0007669"/>
    <property type="project" value="UniProtKB-UniRule"/>
</dbReference>
<dbReference type="InterPro" id="IPR047584">
    <property type="entry name" value="CyaY"/>
</dbReference>
<proteinExistence type="inferred from homology"/>
<evidence type="ECO:0000256" key="4">
    <source>
        <dbReference type="HAMAP-Rule" id="MF_00142"/>
    </source>
</evidence>
<dbReference type="PANTHER" id="PTHR16821">
    <property type="entry name" value="FRATAXIN"/>
    <property type="match status" value="1"/>
</dbReference>
<evidence type="ECO:0000256" key="3">
    <source>
        <dbReference type="ARBA" id="ARBA00023004"/>
    </source>
</evidence>
<protein>
    <recommendedName>
        <fullName evidence="4">Iron-sulfur cluster assembly protein CyaY</fullName>
    </recommendedName>
</protein>
<name>A0A2A2AE74_9BURK</name>
<dbReference type="HAMAP" id="MF_00142">
    <property type="entry name" value="CyaY"/>
    <property type="match status" value="1"/>
</dbReference>
<dbReference type="GO" id="GO:0005829">
    <property type="term" value="C:cytosol"/>
    <property type="evidence" value="ECO:0007669"/>
    <property type="project" value="TreeGrafter"/>
</dbReference>
<dbReference type="InterPro" id="IPR002908">
    <property type="entry name" value="Frataxin/CyaY"/>
</dbReference>
<evidence type="ECO:0000313" key="5">
    <source>
        <dbReference type="EMBL" id="PAT36021.1"/>
    </source>
</evidence>
<dbReference type="EMBL" id="NSJF01000001">
    <property type="protein sequence ID" value="PAT36021.1"/>
    <property type="molecule type" value="Genomic_DNA"/>
</dbReference>
<sequence length="110" mass="12090">MTDLEYADRADALLLQVEQACDRILETTDVDLDAQRVGGMVTIVFPNGSQLVINEQKPLHEIWLAASAGGFHFKFERGQWLDTKGGGEFFALLNRFASEQAGTALDFVAA</sequence>
<gene>
    <name evidence="4 5" type="primary">cyaY</name>
    <name evidence="5" type="ORF">CK620_01970</name>
</gene>
<reference evidence="5 6" key="1">
    <citation type="submission" date="2017-08" db="EMBL/GenBank/DDBJ databases">
        <title>WGS of Clinical strains of the CDC Group NO-1 linked to zoonotic infections in humans.</title>
        <authorList>
            <person name="Bernier A.-M."/>
            <person name="Bernard K."/>
        </authorList>
    </citation>
    <scope>NUCLEOTIDE SEQUENCE [LARGE SCALE GENOMIC DNA]</scope>
    <source>
        <strain evidence="5 6">NML03-0146</strain>
    </source>
</reference>
<evidence type="ECO:0000313" key="6">
    <source>
        <dbReference type="Proteomes" id="UP000217999"/>
    </source>
</evidence>
<dbReference type="InterPro" id="IPR036524">
    <property type="entry name" value="Frataxin/CyaY_sf"/>
</dbReference>
<keyword evidence="3 4" id="KW-0408">Iron</keyword>
<accession>A0A2A2AE74</accession>
<dbReference type="PANTHER" id="PTHR16821:SF2">
    <property type="entry name" value="FRATAXIN, MITOCHONDRIAL"/>
    <property type="match status" value="1"/>
</dbReference>
<dbReference type="GO" id="GO:0008199">
    <property type="term" value="F:ferric iron binding"/>
    <property type="evidence" value="ECO:0007669"/>
    <property type="project" value="InterPro"/>
</dbReference>
<dbReference type="PROSITE" id="PS50810">
    <property type="entry name" value="FRATAXIN_2"/>
    <property type="match status" value="1"/>
</dbReference>
<dbReference type="Proteomes" id="UP000217999">
    <property type="component" value="Unassembled WGS sequence"/>
</dbReference>
<dbReference type="NCBIfam" id="TIGR03421">
    <property type="entry name" value="FeS_CyaY"/>
    <property type="match status" value="1"/>
</dbReference>
<comment type="function">
    <text evidence="4">Involved in iron-sulfur (Fe-S) cluster assembly. May act as a regulator of Fe-S biogenesis.</text>
</comment>
<comment type="similarity">
    <text evidence="1 4">Belongs to the frataxin family.</text>
</comment>
<dbReference type="GO" id="GO:0008198">
    <property type="term" value="F:ferrous iron binding"/>
    <property type="evidence" value="ECO:0007669"/>
    <property type="project" value="TreeGrafter"/>
</dbReference>
<dbReference type="Gene3D" id="3.30.920.10">
    <property type="entry name" value="Frataxin/CyaY"/>
    <property type="match status" value="1"/>
</dbReference>